<accession>A0ABT0T6C5</accession>
<dbReference type="PROSITE" id="PS51257">
    <property type="entry name" value="PROKAR_LIPOPROTEIN"/>
    <property type="match status" value="1"/>
</dbReference>
<evidence type="ECO:0000256" key="2">
    <source>
        <dbReference type="SAM" id="SignalP"/>
    </source>
</evidence>
<feature type="compositionally biased region" description="Basic and acidic residues" evidence="1">
    <location>
        <begin position="120"/>
        <end position="140"/>
    </location>
</feature>
<evidence type="ECO:0000256" key="1">
    <source>
        <dbReference type="SAM" id="MobiDB-lite"/>
    </source>
</evidence>
<comment type="caution">
    <text evidence="4">The sequence shown here is derived from an EMBL/GenBank/DDBJ whole genome shotgun (WGS) entry which is preliminary data.</text>
</comment>
<sequence>MTLCSRFTAAGLALCASTALVACSSDKEADPAPTPTPASVETVTETAVATGADQGDVDDDDDRDDDAQLPADTAAAGDAGKAENSGKLTGDEAFEKALSHAGVDAQTVTEKEVDYDDGDDGKGPHWEIEFKANGQEHELDVDAASGAVTQHEVD</sequence>
<dbReference type="InterPro" id="IPR025711">
    <property type="entry name" value="PepSY"/>
</dbReference>
<protein>
    <submittedName>
        <fullName evidence="4">PepSY domain-containing protein</fullName>
    </submittedName>
</protein>
<keyword evidence="5" id="KW-1185">Reference proteome</keyword>
<feature type="region of interest" description="Disordered" evidence="1">
    <location>
        <begin position="47"/>
        <end position="154"/>
    </location>
</feature>
<evidence type="ECO:0000259" key="3">
    <source>
        <dbReference type="Pfam" id="PF03413"/>
    </source>
</evidence>
<reference evidence="4 5" key="1">
    <citation type="submission" date="2022-05" db="EMBL/GenBank/DDBJ databases">
        <title>Corynebacterium sp. B5-R-101 sp. nov., isolated from human feces.</title>
        <authorList>
            <person name="Shamsuzzaman M."/>
            <person name="Dahal R.H."/>
        </authorList>
    </citation>
    <scope>NUCLEOTIDE SEQUENCE [LARGE SCALE GENOMIC DNA]</scope>
    <source>
        <strain evidence="4 5">B5-R-101</strain>
    </source>
</reference>
<feature type="compositionally biased region" description="Basic and acidic residues" evidence="1">
    <location>
        <begin position="89"/>
        <end position="98"/>
    </location>
</feature>
<organism evidence="4 5">
    <name type="scientific">Corynebacterium intestinale</name>
    <dbReference type="NCBI Taxonomy" id="2943492"/>
    <lineage>
        <taxon>Bacteria</taxon>
        <taxon>Bacillati</taxon>
        <taxon>Actinomycetota</taxon>
        <taxon>Actinomycetes</taxon>
        <taxon>Mycobacteriales</taxon>
        <taxon>Corynebacteriaceae</taxon>
        <taxon>Corynebacterium</taxon>
    </lineage>
</organism>
<name>A0ABT0T6C5_9CORY</name>
<dbReference type="EMBL" id="JAMKFF010000001">
    <property type="protein sequence ID" value="MCL8492639.1"/>
    <property type="molecule type" value="Genomic_DNA"/>
</dbReference>
<dbReference type="Pfam" id="PF03413">
    <property type="entry name" value="PepSY"/>
    <property type="match status" value="1"/>
</dbReference>
<feature type="compositionally biased region" description="Acidic residues" evidence="1">
    <location>
        <begin position="55"/>
        <end position="67"/>
    </location>
</feature>
<feature type="signal peptide" evidence="2">
    <location>
        <begin position="1"/>
        <end position="21"/>
    </location>
</feature>
<proteinExistence type="predicted"/>
<feature type="chain" id="PRO_5047489741" evidence="2">
    <location>
        <begin position="22"/>
        <end position="154"/>
    </location>
</feature>
<dbReference type="RefSeq" id="WP_230307889.1">
    <property type="nucleotide sequence ID" value="NZ_JAMFTR010000001.1"/>
</dbReference>
<keyword evidence="2" id="KW-0732">Signal</keyword>
<evidence type="ECO:0000313" key="5">
    <source>
        <dbReference type="Proteomes" id="UP001203579"/>
    </source>
</evidence>
<feature type="domain" description="PepSY" evidence="3">
    <location>
        <begin position="87"/>
        <end position="149"/>
    </location>
</feature>
<dbReference type="Gene3D" id="3.10.450.40">
    <property type="match status" value="1"/>
</dbReference>
<feature type="compositionally biased region" description="Low complexity" evidence="1">
    <location>
        <begin position="68"/>
        <end position="79"/>
    </location>
</feature>
<evidence type="ECO:0000313" key="4">
    <source>
        <dbReference type="EMBL" id="MCL8492639.1"/>
    </source>
</evidence>
<dbReference type="Proteomes" id="UP001203579">
    <property type="component" value="Unassembled WGS sequence"/>
</dbReference>
<gene>
    <name evidence="4" type="ORF">M5J06_00590</name>
</gene>